<dbReference type="AlphaFoldDB" id="A0A438HLJ0"/>
<protein>
    <recommendedName>
        <fullName evidence="4">Retrotransposon gag domain-containing protein</fullName>
    </recommendedName>
</protein>
<proteinExistence type="predicted"/>
<accession>A0A438HLJ0</accession>
<name>A0A438HLJ0_VITVI</name>
<evidence type="ECO:0000313" key="2">
    <source>
        <dbReference type="EMBL" id="RVW85269.1"/>
    </source>
</evidence>
<sequence>MAGKIRRGRSEIDKELELVRRYLRLGGFRPPLEEECFEKPVMSQMEAMKRFMVMQPPSFNGEPNAKAAEHWLRRMKRILVGLNIPEERRVVKHAKRMEFEHLIQGAMLVLEYESRFSKLSRFALEMISEEGEKVMRFQALLVEQDIEETNQIQKQRGDRKGKQKIREVPRGNPRASNRGKGVSILRGILCSMQKVSRVLIGQLLLEYVMVVGQEITYEGLAHCGTYNRLDLSLREAPNSSR</sequence>
<organism evidence="2 3">
    <name type="scientific">Vitis vinifera</name>
    <name type="common">Grape</name>
    <dbReference type="NCBI Taxonomy" id="29760"/>
    <lineage>
        <taxon>Eukaryota</taxon>
        <taxon>Viridiplantae</taxon>
        <taxon>Streptophyta</taxon>
        <taxon>Embryophyta</taxon>
        <taxon>Tracheophyta</taxon>
        <taxon>Spermatophyta</taxon>
        <taxon>Magnoliopsida</taxon>
        <taxon>eudicotyledons</taxon>
        <taxon>Gunneridae</taxon>
        <taxon>Pentapetalae</taxon>
        <taxon>rosids</taxon>
        <taxon>Vitales</taxon>
        <taxon>Vitaceae</taxon>
        <taxon>Viteae</taxon>
        <taxon>Vitis</taxon>
    </lineage>
</organism>
<reference evidence="2 3" key="1">
    <citation type="journal article" date="2018" name="PLoS Genet.">
        <title>Population sequencing reveals clonal diversity and ancestral inbreeding in the grapevine cultivar Chardonnay.</title>
        <authorList>
            <person name="Roach M.J."/>
            <person name="Johnson D.L."/>
            <person name="Bohlmann J."/>
            <person name="van Vuuren H.J."/>
            <person name="Jones S.J."/>
            <person name="Pretorius I.S."/>
            <person name="Schmidt S.A."/>
            <person name="Borneman A.R."/>
        </authorList>
    </citation>
    <scope>NUCLEOTIDE SEQUENCE [LARGE SCALE GENOMIC DNA]</scope>
    <source>
        <strain evidence="3">cv. Chardonnay</strain>
        <tissue evidence="2">Leaf</tissue>
    </source>
</reference>
<feature type="compositionally biased region" description="Basic and acidic residues" evidence="1">
    <location>
        <begin position="155"/>
        <end position="169"/>
    </location>
</feature>
<dbReference type="EMBL" id="QGNW01000206">
    <property type="protein sequence ID" value="RVW85269.1"/>
    <property type="molecule type" value="Genomic_DNA"/>
</dbReference>
<dbReference type="Proteomes" id="UP000288805">
    <property type="component" value="Unassembled WGS sequence"/>
</dbReference>
<feature type="region of interest" description="Disordered" evidence="1">
    <location>
        <begin position="151"/>
        <end position="179"/>
    </location>
</feature>
<evidence type="ECO:0000256" key="1">
    <source>
        <dbReference type="SAM" id="MobiDB-lite"/>
    </source>
</evidence>
<comment type="caution">
    <text evidence="2">The sequence shown here is derived from an EMBL/GenBank/DDBJ whole genome shotgun (WGS) entry which is preliminary data.</text>
</comment>
<evidence type="ECO:0000313" key="3">
    <source>
        <dbReference type="Proteomes" id="UP000288805"/>
    </source>
</evidence>
<gene>
    <name evidence="2" type="ORF">CK203_046629</name>
</gene>
<evidence type="ECO:0008006" key="4">
    <source>
        <dbReference type="Google" id="ProtNLM"/>
    </source>
</evidence>